<keyword evidence="3" id="KW-1185">Reference proteome</keyword>
<dbReference type="InterPro" id="IPR001279">
    <property type="entry name" value="Metallo-B-lactamas"/>
</dbReference>
<reference evidence="2 3" key="1">
    <citation type="submission" date="2023-07" db="EMBL/GenBank/DDBJ databases">
        <title>Genomic Encyclopedia of Type Strains, Phase IV (KMG-IV): sequencing the most valuable type-strain genomes for metagenomic binning, comparative biology and taxonomic classification.</title>
        <authorList>
            <person name="Goeker M."/>
        </authorList>
    </citation>
    <scope>NUCLEOTIDE SEQUENCE [LARGE SCALE GENOMIC DNA]</scope>
    <source>
        <strain evidence="2 3">DSM 27594</strain>
    </source>
</reference>
<evidence type="ECO:0000259" key="1">
    <source>
        <dbReference type="SMART" id="SM00849"/>
    </source>
</evidence>
<comment type="caution">
    <text evidence="2">The sequence shown here is derived from an EMBL/GenBank/DDBJ whole genome shotgun (WGS) entry which is preliminary data.</text>
</comment>
<evidence type="ECO:0000313" key="3">
    <source>
        <dbReference type="Proteomes" id="UP001224122"/>
    </source>
</evidence>
<organism evidence="2 3">
    <name type="scientific">Neobacillus ginsengisoli</name>
    <dbReference type="NCBI Taxonomy" id="904295"/>
    <lineage>
        <taxon>Bacteria</taxon>
        <taxon>Bacillati</taxon>
        <taxon>Bacillota</taxon>
        <taxon>Bacilli</taxon>
        <taxon>Bacillales</taxon>
        <taxon>Bacillaceae</taxon>
        <taxon>Neobacillus</taxon>
    </lineage>
</organism>
<dbReference type="InterPro" id="IPR036866">
    <property type="entry name" value="RibonucZ/Hydroxyglut_hydro"/>
</dbReference>
<sequence length="316" mass="36214">MVEIVPIELETHFAEGTVNAFLVIGETITLIDTGNPGKESFQQLKTKLHKNNIDFKDIDQIILTHIHIDHAGGVPLIQNEVDVPIYVHEMARCTLNASFGDFERDMSFFRQFMEQCGADPLNHIVKRSFKEEKWRNVSYLKEGDMIQIGGQNFEVVYVPGHSQTDILLWDKETGDTFAGDHLVKAFSVNAFIEPPIPGTITRTMPLLQYRRSLSKISRLPLKRVYPGHGESFSDHLSLIQQRLLEQENRCEQIVNILSRGAKSVFEICTEMYPRLKDRMIFLGLSQIQGHIDLLETRNLLASEKRGSILMYRLMNE</sequence>
<dbReference type="SMART" id="SM00849">
    <property type="entry name" value="Lactamase_B"/>
    <property type="match status" value="1"/>
</dbReference>
<dbReference type="Gene3D" id="3.60.15.10">
    <property type="entry name" value="Ribonuclease Z/Hydroxyacylglutathione hydrolase-like"/>
    <property type="match status" value="1"/>
</dbReference>
<evidence type="ECO:0000313" key="2">
    <source>
        <dbReference type="EMBL" id="MDQ0199608.1"/>
    </source>
</evidence>
<protein>
    <submittedName>
        <fullName evidence="2">Glyoxylase-like metal-dependent hydrolase (Beta-lactamase superfamily II)</fullName>
    </submittedName>
</protein>
<dbReference type="PANTHER" id="PTHR23131">
    <property type="entry name" value="ENDORIBONUCLEASE LACTB2"/>
    <property type="match status" value="1"/>
</dbReference>
<feature type="domain" description="Metallo-beta-lactamase" evidence="1">
    <location>
        <begin position="17"/>
        <end position="228"/>
    </location>
</feature>
<proteinExistence type="predicted"/>
<dbReference type="PANTHER" id="PTHR23131:SF4">
    <property type="entry name" value="METALLO-BETA-LACTAMASE SUPERFAMILY POTEIN"/>
    <property type="match status" value="1"/>
</dbReference>
<dbReference type="Pfam" id="PF00753">
    <property type="entry name" value="Lactamase_B"/>
    <property type="match status" value="1"/>
</dbReference>
<dbReference type="SUPFAM" id="SSF56281">
    <property type="entry name" value="Metallo-hydrolase/oxidoreductase"/>
    <property type="match status" value="1"/>
</dbReference>
<dbReference type="InterPro" id="IPR050662">
    <property type="entry name" value="Sec-metab_biosynth-thioest"/>
</dbReference>
<accession>A0ABT9XVL8</accession>
<name>A0ABT9XVL8_9BACI</name>
<dbReference type="Proteomes" id="UP001224122">
    <property type="component" value="Unassembled WGS sequence"/>
</dbReference>
<gene>
    <name evidence="2" type="ORF">J2S10_002790</name>
</gene>
<dbReference type="EMBL" id="JAUSTW010000004">
    <property type="protein sequence ID" value="MDQ0199608.1"/>
    <property type="molecule type" value="Genomic_DNA"/>
</dbReference>
<dbReference type="RefSeq" id="WP_307408690.1">
    <property type="nucleotide sequence ID" value="NZ_JAUSTW010000004.1"/>
</dbReference>